<comment type="similarity">
    <text evidence="1">Belongs to the arginine deiminase family.</text>
</comment>
<gene>
    <name evidence="4" type="primary">arcA</name>
    <name evidence="4" type="ORF">GCM10007977_010230</name>
</gene>
<protein>
    <submittedName>
        <fullName evidence="4">Arginine deiminase</fullName>
    </submittedName>
</protein>
<proteinExistence type="inferred from homology"/>
<dbReference type="AlphaFoldDB" id="A0A917T4Q8"/>
<dbReference type="InterPro" id="IPR003876">
    <property type="entry name" value="Arg_deiminase"/>
</dbReference>
<dbReference type="GO" id="GO:0016990">
    <property type="term" value="F:arginine deiminase activity"/>
    <property type="evidence" value="ECO:0007669"/>
    <property type="project" value="InterPro"/>
</dbReference>
<feature type="active site" description="Amidino-cysteine intermediate" evidence="3">
    <location>
        <position position="384"/>
    </location>
</feature>
<dbReference type="Pfam" id="PF02274">
    <property type="entry name" value="ADI"/>
    <property type="match status" value="1"/>
</dbReference>
<dbReference type="PIRSF" id="PIRSF006356">
    <property type="entry name" value="Arg_deiminase"/>
    <property type="match status" value="1"/>
</dbReference>
<evidence type="ECO:0000313" key="4">
    <source>
        <dbReference type="EMBL" id="GGM11064.1"/>
    </source>
</evidence>
<dbReference type="PRINTS" id="PR01466">
    <property type="entry name" value="ARGDEIMINASE"/>
</dbReference>
<dbReference type="NCBIfam" id="NF002381">
    <property type="entry name" value="PRK01388.1"/>
    <property type="match status" value="1"/>
</dbReference>
<dbReference type="GO" id="GO:0019546">
    <property type="term" value="P:L-arginine deiminase pathway"/>
    <property type="evidence" value="ECO:0007669"/>
    <property type="project" value="TreeGrafter"/>
</dbReference>
<dbReference type="SUPFAM" id="SSF55909">
    <property type="entry name" value="Pentein"/>
    <property type="match status" value="1"/>
</dbReference>
<reference evidence="4" key="1">
    <citation type="journal article" date="2014" name="Int. J. Syst. Evol. Microbiol.">
        <title>Complete genome sequence of Corynebacterium casei LMG S-19264T (=DSM 44701T), isolated from a smear-ripened cheese.</title>
        <authorList>
            <consortium name="US DOE Joint Genome Institute (JGI-PGF)"/>
            <person name="Walter F."/>
            <person name="Albersmeier A."/>
            <person name="Kalinowski J."/>
            <person name="Ruckert C."/>
        </authorList>
    </citation>
    <scope>NUCLEOTIDE SEQUENCE</scope>
    <source>
        <strain evidence="4">JCM 19831</strain>
    </source>
</reference>
<evidence type="ECO:0000256" key="3">
    <source>
        <dbReference type="PIRSR" id="PIRSR006356-1"/>
    </source>
</evidence>
<keyword evidence="2" id="KW-0378">Hydrolase</keyword>
<evidence type="ECO:0000256" key="2">
    <source>
        <dbReference type="ARBA" id="ARBA00022801"/>
    </source>
</evidence>
<name>A0A917T4Q8_9ACTN</name>
<dbReference type="PANTHER" id="PTHR47271">
    <property type="entry name" value="ARGININE DEIMINASE"/>
    <property type="match status" value="1"/>
</dbReference>
<dbReference type="Gene3D" id="3.75.10.10">
    <property type="entry name" value="L-arginine/glycine Amidinotransferase, Chain A"/>
    <property type="match status" value="1"/>
</dbReference>
<dbReference type="PANTHER" id="PTHR47271:SF2">
    <property type="entry name" value="ARGININE DEIMINASE"/>
    <property type="match status" value="1"/>
</dbReference>
<organism evidence="4 5">
    <name type="scientific">Dactylosporangium sucinum</name>
    <dbReference type="NCBI Taxonomy" id="1424081"/>
    <lineage>
        <taxon>Bacteria</taxon>
        <taxon>Bacillati</taxon>
        <taxon>Actinomycetota</taxon>
        <taxon>Actinomycetes</taxon>
        <taxon>Micromonosporales</taxon>
        <taxon>Micromonosporaceae</taxon>
        <taxon>Dactylosporangium</taxon>
    </lineage>
</organism>
<dbReference type="EMBL" id="BMPI01000004">
    <property type="protein sequence ID" value="GGM11064.1"/>
    <property type="molecule type" value="Genomic_DNA"/>
</dbReference>
<reference evidence="4" key="2">
    <citation type="submission" date="2020-09" db="EMBL/GenBank/DDBJ databases">
        <authorList>
            <person name="Sun Q."/>
            <person name="Ohkuma M."/>
        </authorList>
    </citation>
    <scope>NUCLEOTIDE SEQUENCE</scope>
    <source>
        <strain evidence="4">JCM 19831</strain>
    </source>
</reference>
<evidence type="ECO:0000313" key="5">
    <source>
        <dbReference type="Proteomes" id="UP000642070"/>
    </source>
</evidence>
<keyword evidence="5" id="KW-1185">Reference proteome</keyword>
<accession>A0A917T4Q8</accession>
<comment type="caution">
    <text evidence="4">The sequence shown here is derived from an EMBL/GenBank/DDBJ whole genome shotgun (WGS) entry which is preliminary data.</text>
</comment>
<evidence type="ECO:0000256" key="1">
    <source>
        <dbReference type="ARBA" id="ARBA00010206"/>
    </source>
</evidence>
<dbReference type="RefSeq" id="WP_190248517.1">
    <property type="nucleotide sequence ID" value="NZ_BMPI01000004.1"/>
</dbReference>
<sequence length="402" mass="43442">MNHYVDSEVGRLGTVLLHRPGAELARLTPRNNDSLLFDGIPWVGRAQEEHDMFADALRAHGVEVLYVGELLAEALIDTEARDEVTGTVLADVRLGDSLRRHVAAHLAALDPAALATTLIAGLSRAELRTGTGLVHALMDRSDFVIDPLPNLLFTRDSSVWIGDQVAVTSLAMHARRRETTLTHAIYRYHPRFAGTELLYEPTIEHLEGGDVLLLAPGVLAVGVGERTRPAGAERLARRCFERGLAHTVLVVPIAQERATMHLDTVCTMVDTDAVLMYPNVAGSLQAWTVTAGEELPVSGPEPFVVAAAKAMRIDTLRLIDTGLDPVTAEREQWDDGNNTLAIAPRLCVAYERNVETNAQLERQGIQVIRIPGSELGSGRGGPRCMSAPIARRPLSAAAGGGR</sequence>
<dbReference type="Proteomes" id="UP000642070">
    <property type="component" value="Unassembled WGS sequence"/>
</dbReference>
<dbReference type="Gene3D" id="1.10.3930.10">
    <property type="entry name" value="Arginine deiminase"/>
    <property type="match status" value="1"/>
</dbReference>